<comment type="caution">
    <text evidence="2">The sequence shown here is derived from an EMBL/GenBank/DDBJ whole genome shotgun (WGS) entry which is preliminary data.</text>
</comment>
<protein>
    <submittedName>
        <fullName evidence="2">Uncharacterized protein</fullName>
    </submittedName>
</protein>
<sequence>MNTNEDHDENANGTNSTNLAETVGVVRSALARLEDNSDQPSCQAHVEETGYYVLKDPSNGGAWIRTQDIEEVRC</sequence>
<evidence type="ECO:0000256" key="1">
    <source>
        <dbReference type="SAM" id="MobiDB-lite"/>
    </source>
</evidence>
<name>A0ABX2LG87_9EURY</name>
<feature type="compositionally biased region" description="Polar residues" evidence="1">
    <location>
        <begin position="11"/>
        <end position="20"/>
    </location>
</feature>
<organism evidence="2 3">
    <name type="scientific">Haloterrigena gelatinilytica</name>
    <dbReference type="NCBI Taxonomy" id="2741724"/>
    <lineage>
        <taxon>Archaea</taxon>
        <taxon>Methanobacteriati</taxon>
        <taxon>Methanobacteriota</taxon>
        <taxon>Stenosarchaea group</taxon>
        <taxon>Halobacteria</taxon>
        <taxon>Halobacteriales</taxon>
        <taxon>Natrialbaceae</taxon>
        <taxon>Haloterrigena</taxon>
    </lineage>
</organism>
<dbReference type="Proteomes" id="UP001016761">
    <property type="component" value="Unassembled WGS sequence"/>
</dbReference>
<accession>A0ABX2LG87</accession>
<gene>
    <name evidence="2" type="ORF">HTZ84_05380</name>
</gene>
<keyword evidence="3" id="KW-1185">Reference proteome</keyword>
<dbReference type="RefSeq" id="WP_174679729.1">
    <property type="nucleotide sequence ID" value="NZ_JABUQZ010000001.1"/>
</dbReference>
<evidence type="ECO:0000313" key="2">
    <source>
        <dbReference type="EMBL" id="NUC71746.1"/>
    </source>
</evidence>
<reference evidence="2 3" key="1">
    <citation type="submission" date="2020-06" db="EMBL/GenBank/DDBJ databases">
        <title>Haloterrigena sp. nov., an extremely halophilic archaeon isolated from a saline sediment.</title>
        <authorList>
            <person name="Liu B.-B."/>
        </authorList>
    </citation>
    <scope>NUCLEOTIDE SEQUENCE [LARGE SCALE GENOMIC DNA]</scope>
    <source>
        <strain evidence="2 3">SYSU A558-1</strain>
    </source>
</reference>
<evidence type="ECO:0000313" key="3">
    <source>
        <dbReference type="Proteomes" id="UP001016761"/>
    </source>
</evidence>
<dbReference type="EMBL" id="JABUQZ010000001">
    <property type="protein sequence ID" value="NUC71746.1"/>
    <property type="molecule type" value="Genomic_DNA"/>
</dbReference>
<proteinExistence type="predicted"/>
<feature type="region of interest" description="Disordered" evidence="1">
    <location>
        <begin position="1"/>
        <end position="20"/>
    </location>
</feature>